<sequence>VVGTKVSENTTPEKVEAGTLYIKASNPTWRQELMFKKEDILKKLNKKLGEKTIKEIKFI</sequence>
<gene>
    <name evidence="1" type="ORF">METZ01_LOCUS186035</name>
</gene>
<dbReference type="PANTHER" id="PTHR36456:SF1">
    <property type="entry name" value="UPF0232 PROTEIN SCO3875"/>
    <property type="match status" value="1"/>
</dbReference>
<protein>
    <recommendedName>
        <fullName evidence="2">DUF721 domain-containing protein</fullName>
    </recommendedName>
</protein>
<dbReference type="AlphaFoldDB" id="A0A382D639"/>
<dbReference type="Pfam" id="PF05258">
    <property type="entry name" value="DciA"/>
    <property type="match status" value="1"/>
</dbReference>
<dbReference type="EMBL" id="UINC01037542">
    <property type="protein sequence ID" value="SVB33181.1"/>
    <property type="molecule type" value="Genomic_DNA"/>
</dbReference>
<organism evidence="1">
    <name type="scientific">marine metagenome</name>
    <dbReference type="NCBI Taxonomy" id="408172"/>
    <lineage>
        <taxon>unclassified sequences</taxon>
        <taxon>metagenomes</taxon>
        <taxon>ecological metagenomes</taxon>
    </lineage>
</organism>
<name>A0A382D639_9ZZZZ</name>
<dbReference type="PANTHER" id="PTHR36456">
    <property type="entry name" value="UPF0232 PROTEIN SCO3875"/>
    <property type="match status" value="1"/>
</dbReference>
<accession>A0A382D639</accession>
<evidence type="ECO:0008006" key="2">
    <source>
        <dbReference type="Google" id="ProtNLM"/>
    </source>
</evidence>
<proteinExistence type="predicted"/>
<dbReference type="InterPro" id="IPR007922">
    <property type="entry name" value="DciA-like"/>
</dbReference>
<evidence type="ECO:0000313" key="1">
    <source>
        <dbReference type="EMBL" id="SVB33181.1"/>
    </source>
</evidence>
<reference evidence="1" key="1">
    <citation type="submission" date="2018-05" db="EMBL/GenBank/DDBJ databases">
        <authorList>
            <person name="Lanie J.A."/>
            <person name="Ng W.-L."/>
            <person name="Kazmierczak K.M."/>
            <person name="Andrzejewski T.M."/>
            <person name="Davidsen T.M."/>
            <person name="Wayne K.J."/>
            <person name="Tettelin H."/>
            <person name="Glass J.I."/>
            <person name="Rusch D."/>
            <person name="Podicherti R."/>
            <person name="Tsui H.-C.T."/>
            <person name="Winkler M.E."/>
        </authorList>
    </citation>
    <scope>NUCLEOTIDE SEQUENCE</scope>
</reference>
<feature type="non-terminal residue" evidence="1">
    <location>
        <position position="1"/>
    </location>
</feature>